<evidence type="ECO:0000313" key="3">
    <source>
        <dbReference type="Proteomes" id="UP000314294"/>
    </source>
</evidence>
<comment type="caution">
    <text evidence="2">The sequence shown here is derived from an EMBL/GenBank/DDBJ whole genome shotgun (WGS) entry which is preliminary data.</text>
</comment>
<dbReference type="AlphaFoldDB" id="A0A4Z2F976"/>
<protein>
    <submittedName>
        <fullName evidence="2">Uncharacterized protein</fullName>
    </submittedName>
</protein>
<dbReference type="EMBL" id="SRLO01001475">
    <property type="protein sequence ID" value="TNN37525.1"/>
    <property type="molecule type" value="Genomic_DNA"/>
</dbReference>
<evidence type="ECO:0000313" key="2">
    <source>
        <dbReference type="EMBL" id="TNN37525.1"/>
    </source>
</evidence>
<sequence>MRSSGGHQALLLQEVIMRSSGGHQALLLQEVIRRKRDTRRRRVGLQDAGVFFKSGDAVLACRTPASSLSPETLSGGAASRRHRDDAQESYAGNETTTGPDGRLASADREADGKKQQKTPHQEELEGQRGSASRRLDPRAASPA</sequence>
<reference evidence="2 3" key="1">
    <citation type="submission" date="2019-03" db="EMBL/GenBank/DDBJ databases">
        <title>First draft genome of Liparis tanakae, snailfish: a comprehensive survey of snailfish specific genes.</title>
        <authorList>
            <person name="Kim W."/>
            <person name="Song I."/>
            <person name="Jeong J.-H."/>
            <person name="Kim D."/>
            <person name="Kim S."/>
            <person name="Ryu S."/>
            <person name="Song J.Y."/>
            <person name="Lee S.K."/>
        </authorList>
    </citation>
    <scope>NUCLEOTIDE SEQUENCE [LARGE SCALE GENOMIC DNA]</scope>
    <source>
        <tissue evidence="2">Muscle</tissue>
    </source>
</reference>
<evidence type="ECO:0000256" key="1">
    <source>
        <dbReference type="SAM" id="MobiDB-lite"/>
    </source>
</evidence>
<gene>
    <name evidence="2" type="ORF">EYF80_052305</name>
</gene>
<proteinExistence type="predicted"/>
<dbReference type="Proteomes" id="UP000314294">
    <property type="component" value="Unassembled WGS sequence"/>
</dbReference>
<feature type="compositionally biased region" description="Basic and acidic residues" evidence="1">
    <location>
        <begin position="105"/>
        <end position="126"/>
    </location>
</feature>
<feature type="region of interest" description="Disordered" evidence="1">
    <location>
        <begin position="64"/>
        <end position="143"/>
    </location>
</feature>
<organism evidence="2 3">
    <name type="scientific">Liparis tanakae</name>
    <name type="common">Tanaka's snailfish</name>
    <dbReference type="NCBI Taxonomy" id="230148"/>
    <lineage>
        <taxon>Eukaryota</taxon>
        <taxon>Metazoa</taxon>
        <taxon>Chordata</taxon>
        <taxon>Craniata</taxon>
        <taxon>Vertebrata</taxon>
        <taxon>Euteleostomi</taxon>
        <taxon>Actinopterygii</taxon>
        <taxon>Neopterygii</taxon>
        <taxon>Teleostei</taxon>
        <taxon>Neoteleostei</taxon>
        <taxon>Acanthomorphata</taxon>
        <taxon>Eupercaria</taxon>
        <taxon>Perciformes</taxon>
        <taxon>Cottioidei</taxon>
        <taxon>Cottales</taxon>
        <taxon>Liparidae</taxon>
        <taxon>Liparis</taxon>
    </lineage>
</organism>
<keyword evidence="3" id="KW-1185">Reference proteome</keyword>
<name>A0A4Z2F976_9TELE</name>
<accession>A0A4Z2F976</accession>